<reference evidence="1 2" key="1">
    <citation type="journal article" date="2024" name="G3 (Bethesda)">
        <title>Genome assembly of Hibiscus sabdariffa L. provides insights into metabolisms of medicinal natural products.</title>
        <authorList>
            <person name="Kim T."/>
        </authorList>
    </citation>
    <scope>NUCLEOTIDE SEQUENCE [LARGE SCALE GENOMIC DNA]</scope>
    <source>
        <strain evidence="1">TK-2024</strain>
        <tissue evidence="1">Old leaves</tissue>
    </source>
</reference>
<dbReference type="EMBL" id="JBBPBN010000002">
    <property type="protein sequence ID" value="KAK9045380.1"/>
    <property type="molecule type" value="Genomic_DNA"/>
</dbReference>
<organism evidence="1 2">
    <name type="scientific">Hibiscus sabdariffa</name>
    <name type="common">roselle</name>
    <dbReference type="NCBI Taxonomy" id="183260"/>
    <lineage>
        <taxon>Eukaryota</taxon>
        <taxon>Viridiplantae</taxon>
        <taxon>Streptophyta</taxon>
        <taxon>Embryophyta</taxon>
        <taxon>Tracheophyta</taxon>
        <taxon>Spermatophyta</taxon>
        <taxon>Magnoliopsida</taxon>
        <taxon>eudicotyledons</taxon>
        <taxon>Gunneridae</taxon>
        <taxon>Pentapetalae</taxon>
        <taxon>rosids</taxon>
        <taxon>malvids</taxon>
        <taxon>Malvales</taxon>
        <taxon>Malvaceae</taxon>
        <taxon>Malvoideae</taxon>
        <taxon>Hibiscus</taxon>
    </lineage>
</organism>
<protein>
    <submittedName>
        <fullName evidence="1">Uncharacterized protein</fullName>
    </submittedName>
</protein>
<evidence type="ECO:0000313" key="2">
    <source>
        <dbReference type="Proteomes" id="UP001396334"/>
    </source>
</evidence>
<name>A0ABR2U6W8_9ROSI</name>
<sequence length="70" mass="8510">MGRWMTGYLTRNINWQQQVSSIRIKIPDRGCGIQERRQAVAERLVRWRNTFPEDVFYCYELELNNTWDLS</sequence>
<gene>
    <name evidence="1" type="ORF">V6N11_059261</name>
</gene>
<proteinExistence type="predicted"/>
<evidence type="ECO:0000313" key="1">
    <source>
        <dbReference type="EMBL" id="KAK9045380.1"/>
    </source>
</evidence>
<keyword evidence="2" id="KW-1185">Reference proteome</keyword>
<accession>A0ABR2U6W8</accession>
<dbReference type="Proteomes" id="UP001396334">
    <property type="component" value="Unassembled WGS sequence"/>
</dbReference>
<comment type="caution">
    <text evidence="1">The sequence shown here is derived from an EMBL/GenBank/DDBJ whole genome shotgun (WGS) entry which is preliminary data.</text>
</comment>